<dbReference type="EMBL" id="LFYR01002156">
    <property type="protein sequence ID" value="KMZ56586.1"/>
    <property type="molecule type" value="Genomic_DNA"/>
</dbReference>
<keyword evidence="2" id="KW-0472">Membrane</keyword>
<dbReference type="PANTHER" id="PTHR31170:SF25">
    <property type="entry name" value="BNAA09G04570D PROTEIN"/>
    <property type="match status" value="1"/>
</dbReference>
<feature type="coiled-coil region" evidence="1">
    <location>
        <begin position="131"/>
        <end position="158"/>
    </location>
</feature>
<evidence type="ECO:0000313" key="4">
    <source>
        <dbReference type="Proteomes" id="UP000036987"/>
    </source>
</evidence>
<reference evidence="4" key="1">
    <citation type="journal article" date="2016" name="Nature">
        <title>The genome of the seagrass Zostera marina reveals angiosperm adaptation to the sea.</title>
        <authorList>
            <person name="Olsen J.L."/>
            <person name="Rouze P."/>
            <person name="Verhelst B."/>
            <person name="Lin Y.-C."/>
            <person name="Bayer T."/>
            <person name="Collen J."/>
            <person name="Dattolo E."/>
            <person name="De Paoli E."/>
            <person name="Dittami S."/>
            <person name="Maumus F."/>
            <person name="Michel G."/>
            <person name="Kersting A."/>
            <person name="Lauritano C."/>
            <person name="Lohaus R."/>
            <person name="Toepel M."/>
            <person name="Tonon T."/>
            <person name="Vanneste K."/>
            <person name="Amirebrahimi M."/>
            <person name="Brakel J."/>
            <person name="Bostroem C."/>
            <person name="Chovatia M."/>
            <person name="Grimwood J."/>
            <person name="Jenkins J.W."/>
            <person name="Jueterbock A."/>
            <person name="Mraz A."/>
            <person name="Stam W.T."/>
            <person name="Tice H."/>
            <person name="Bornberg-Bauer E."/>
            <person name="Green P.J."/>
            <person name="Pearson G.A."/>
            <person name="Procaccini G."/>
            <person name="Duarte C.M."/>
            <person name="Schmutz J."/>
            <person name="Reusch T.B.H."/>
            <person name="Van de Peer Y."/>
        </authorList>
    </citation>
    <scope>NUCLEOTIDE SEQUENCE [LARGE SCALE GENOMIC DNA]</scope>
    <source>
        <strain evidence="4">cv. Finnish</strain>
    </source>
</reference>
<accession>A0A0K9NIK0</accession>
<proteinExistence type="predicted"/>
<evidence type="ECO:0000256" key="2">
    <source>
        <dbReference type="SAM" id="Phobius"/>
    </source>
</evidence>
<evidence type="ECO:0000313" key="3">
    <source>
        <dbReference type="EMBL" id="KMZ56586.1"/>
    </source>
</evidence>
<dbReference type="OMA" id="PNSERYM"/>
<keyword evidence="1" id="KW-0175">Coiled coil</keyword>
<dbReference type="AlphaFoldDB" id="A0A0K9NIK0"/>
<dbReference type="Pfam" id="PF03140">
    <property type="entry name" value="DUF247"/>
    <property type="match status" value="1"/>
</dbReference>
<sequence>MTISLALEKCYPHSSLSEVMEEVALDVVEGGEYYRRSSSDLIYNYMASRIKIVSDSTKESTRIESSDYITISKVVWEEKAANIEEMKDEDHPYDPRIISIGPLHHGKSSLQPMEELKWSYLHDILMEKGKMDDLRSYIQTVRSKLKDAKNRYANRKSKSSYDDHHLDGDDELTMMLVLDGIFLIQFLIKSRFPRYDDPNSERYMDVVDDLGWKLPWIKHDILLLENQLPFFILQDLYSVFYQSCCGTKLQPVGIFHSSMVDVATDYFLNTQLLDQQRCSTVKTLPPILSNLDTSHLLHVYHALIFNLQPEPSMTMSKYLQNLIPDIFFKILFGWILFLYPTFSDNMYPTMISTATEMEEAGVKFEGSFMDLCFRDNILYVPIFSLNYQSFTLLKNLIALEVSNSKIMPPYIYSYAEFLTDLIKTDNDLKIMEEKNIIRTESKQMGKQLVEKLLKGVELKDMYFDKNKKYRWQRPRERIDGLVKFAENPCHRWRRDFVKEYFSSPWSFIGLAVGALIVIFTAFQTIYSILPYYFRR</sequence>
<gene>
    <name evidence="3" type="ORF">ZOSMA_93G00500</name>
</gene>
<dbReference type="PANTHER" id="PTHR31170">
    <property type="entry name" value="BNAC04G53230D PROTEIN"/>
    <property type="match status" value="1"/>
</dbReference>
<feature type="transmembrane region" description="Helical" evidence="2">
    <location>
        <begin position="505"/>
        <end position="529"/>
    </location>
</feature>
<keyword evidence="2" id="KW-1133">Transmembrane helix</keyword>
<dbReference type="InterPro" id="IPR004158">
    <property type="entry name" value="DUF247_pln"/>
</dbReference>
<dbReference type="OrthoDB" id="591587at2759"/>
<keyword evidence="2" id="KW-0812">Transmembrane</keyword>
<keyword evidence="4" id="KW-1185">Reference proteome</keyword>
<organism evidence="3 4">
    <name type="scientific">Zostera marina</name>
    <name type="common">Eelgrass</name>
    <dbReference type="NCBI Taxonomy" id="29655"/>
    <lineage>
        <taxon>Eukaryota</taxon>
        <taxon>Viridiplantae</taxon>
        <taxon>Streptophyta</taxon>
        <taxon>Embryophyta</taxon>
        <taxon>Tracheophyta</taxon>
        <taxon>Spermatophyta</taxon>
        <taxon>Magnoliopsida</taxon>
        <taxon>Liliopsida</taxon>
        <taxon>Zosteraceae</taxon>
        <taxon>Zostera</taxon>
    </lineage>
</organism>
<dbReference type="Proteomes" id="UP000036987">
    <property type="component" value="Unassembled WGS sequence"/>
</dbReference>
<comment type="caution">
    <text evidence="3">The sequence shown here is derived from an EMBL/GenBank/DDBJ whole genome shotgun (WGS) entry which is preliminary data.</text>
</comment>
<protein>
    <submittedName>
        <fullName evidence="3">Uncharacterized protein</fullName>
    </submittedName>
</protein>
<name>A0A0K9NIK0_ZOSMR</name>
<evidence type="ECO:0000256" key="1">
    <source>
        <dbReference type="SAM" id="Coils"/>
    </source>
</evidence>